<gene>
    <name evidence="1" type="ORF">NE398_18590</name>
</gene>
<keyword evidence="1" id="KW-0238">DNA-binding</keyword>
<evidence type="ECO:0000313" key="2">
    <source>
        <dbReference type="Proteomes" id="UP001141183"/>
    </source>
</evidence>
<accession>A0A9X3XPN1</accession>
<evidence type="ECO:0000313" key="1">
    <source>
        <dbReference type="EMBL" id="MDC4242141.1"/>
    </source>
</evidence>
<keyword evidence="2" id="KW-1185">Reference proteome</keyword>
<sequence>MFLTPKKFAELAGENYELILDLCKKGSIKSERTEGGHYKIYKTELEKFTKCTTEYISKDEYERVIRENERLRGFIEQLKLLITNCN</sequence>
<dbReference type="EMBL" id="JAMRYU010000024">
    <property type="protein sequence ID" value="MDC4242141.1"/>
    <property type="molecule type" value="Genomic_DNA"/>
</dbReference>
<proteinExistence type="predicted"/>
<dbReference type="AlphaFoldDB" id="A0A9X3XPN1"/>
<organism evidence="1 2">
    <name type="scientific">Clostridium tertium</name>
    <dbReference type="NCBI Taxonomy" id="1559"/>
    <lineage>
        <taxon>Bacteria</taxon>
        <taxon>Bacillati</taxon>
        <taxon>Bacillota</taxon>
        <taxon>Clostridia</taxon>
        <taxon>Eubacteriales</taxon>
        <taxon>Clostridiaceae</taxon>
        <taxon>Clostridium</taxon>
    </lineage>
</organism>
<dbReference type="GO" id="GO:0003677">
    <property type="term" value="F:DNA binding"/>
    <property type="evidence" value="ECO:0007669"/>
    <property type="project" value="UniProtKB-KW"/>
</dbReference>
<reference evidence="1" key="1">
    <citation type="submission" date="2022-05" db="EMBL/GenBank/DDBJ databases">
        <title>Draft genome sequence of Clostridium tertium strain CP3 isolated from Peru.</title>
        <authorList>
            <person name="Hurtado R."/>
            <person name="Lima L."/>
            <person name="Sousa T."/>
            <person name="Jaiswal A.K."/>
            <person name="Tiwari S."/>
            <person name="Maturrano L."/>
            <person name="Brenig B."/>
            <person name="Azevedo V."/>
        </authorList>
    </citation>
    <scope>NUCLEOTIDE SEQUENCE</scope>
    <source>
        <strain evidence="1">CP3</strain>
    </source>
</reference>
<name>A0A9X3XPN1_9CLOT</name>
<dbReference type="RefSeq" id="WP_099346077.1">
    <property type="nucleotide sequence ID" value="NZ_JAMRYU010000024.1"/>
</dbReference>
<protein>
    <submittedName>
        <fullName evidence="1">DNA-binding protein</fullName>
    </submittedName>
</protein>
<dbReference type="Proteomes" id="UP001141183">
    <property type="component" value="Unassembled WGS sequence"/>
</dbReference>
<dbReference type="Gene3D" id="1.10.1660.10">
    <property type="match status" value="1"/>
</dbReference>
<comment type="caution">
    <text evidence="1">The sequence shown here is derived from an EMBL/GenBank/DDBJ whole genome shotgun (WGS) entry which is preliminary data.</text>
</comment>